<proteinExistence type="predicted"/>
<dbReference type="AlphaFoldDB" id="A0A8S1GRG3"/>
<dbReference type="InterPro" id="IPR026620">
    <property type="entry name" value="TMEM177"/>
</dbReference>
<keyword evidence="3" id="KW-1185">Reference proteome</keyword>
<keyword evidence="1" id="KW-1133">Transmembrane helix</keyword>
<keyword evidence="1" id="KW-0472">Membrane</keyword>
<gene>
    <name evidence="2" type="ORF">CAUJ_LOCUS1778</name>
</gene>
<evidence type="ECO:0000313" key="3">
    <source>
        <dbReference type="Proteomes" id="UP000835052"/>
    </source>
</evidence>
<dbReference type="PANTHER" id="PTHR21824:SF4">
    <property type="entry name" value="TRANSMEMBRANE PROTEIN 177"/>
    <property type="match status" value="1"/>
</dbReference>
<evidence type="ECO:0008006" key="4">
    <source>
        <dbReference type="Google" id="ProtNLM"/>
    </source>
</evidence>
<protein>
    <recommendedName>
        <fullName evidence="4">Transmembrane protein 177</fullName>
    </recommendedName>
</protein>
<dbReference type="GO" id="GO:0016020">
    <property type="term" value="C:membrane"/>
    <property type="evidence" value="ECO:0007669"/>
    <property type="project" value="TreeGrafter"/>
</dbReference>
<evidence type="ECO:0000313" key="2">
    <source>
        <dbReference type="EMBL" id="CAD6185859.1"/>
    </source>
</evidence>
<keyword evidence="1" id="KW-0812">Transmembrane</keyword>
<sequence length="333" mass="38236">MGVYSDWNNRATVWLQKTPGRRFRIGLLAATVVTYPVGSILINGPLSKFTFPKRHSIEKLPESLARLADQEYRRFLEKENRIPKDAVINHHIQSTFEDEDTIASGSLGIRTGLNIAVPFYARFQSTENALEYFREKYADTMDFLSEKVRVPWSSGEPSSSELAESYVLSENALRFLFLRDLYAHDGYASLAQRSISWATWTSFTSIFTYWLHSKTKLGGGTAMSFAVIYTVFVGAAYYANKQWYLLYRYLSDVHADAEAARTSFDHAEGGKEYYWKMLKRNRIYRELKPSLFTKVTATGDVRGIATPIIVRYDHLKDVNAEDDELRQVINMDD</sequence>
<accession>A0A8S1GRG3</accession>
<dbReference type="EMBL" id="CAJGYM010000003">
    <property type="protein sequence ID" value="CAD6185859.1"/>
    <property type="molecule type" value="Genomic_DNA"/>
</dbReference>
<comment type="caution">
    <text evidence="2">The sequence shown here is derived from an EMBL/GenBank/DDBJ whole genome shotgun (WGS) entry which is preliminary data.</text>
</comment>
<dbReference type="PANTHER" id="PTHR21824">
    <property type="entry name" value="TRANSMEMBRANE PROTEIN 177"/>
    <property type="match status" value="1"/>
</dbReference>
<feature type="transmembrane region" description="Helical" evidence="1">
    <location>
        <begin position="25"/>
        <end position="46"/>
    </location>
</feature>
<dbReference type="Proteomes" id="UP000835052">
    <property type="component" value="Unassembled WGS sequence"/>
</dbReference>
<name>A0A8S1GRG3_9PELO</name>
<dbReference type="OrthoDB" id="110174at2759"/>
<reference evidence="2" key="1">
    <citation type="submission" date="2020-10" db="EMBL/GenBank/DDBJ databases">
        <authorList>
            <person name="Kikuchi T."/>
        </authorList>
    </citation>
    <scope>NUCLEOTIDE SEQUENCE</scope>
    <source>
        <strain evidence="2">NKZ352</strain>
    </source>
</reference>
<feature type="transmembrane region" description="Helical" evidence="1">
    <location>
        <begin position="217"/>
        <end position="239"/>
    </location>
</feature>
<evidence type="ECO:0000256" key="1">
    <source>
        <dbReference type="SAM" id="Phobius"/>
    </source>
</evidence>
<organism evidence="2 3">
    <name type="scientific">Caenorhabditis auriculariae</name>
    <dbReference type="NCBI Taxonomy" id="2777116"/>
    <lineage>
        <taxon>Eukaryota</taxon>
        <taxon>Metazoa</taxon>
        <taxon>Ecdysozoa</taxon>
        <taxon>Nematoda</taxon>
        <taxon>Chromadorea</taxon>
        <taxon>Rhabditida</taxon>
        <taxon>Rhabditina</taxon>
        <taxon>Rhabditomorpha</taxon>
        <taxon>Rhabditoidea</taxon>
        <taxon>Rhabditidae</taxon>
        <taxon>Peloderinae</taxon>
        <taxon>Caenorhabditis</taxon>
    </lineage>
</organism>